<dbReference type="PANTHER" id="PTHR43318:SF1">
    <property type="entry name" value="POLYSACCHARIDE BIOSYNTHESIS PROTEIN EPSC-RELATED"/>
    <property type="match status" value="1"/>
</dbReference>
<dbReference type="EMBL" id="CP036150">
    <property type="protein sequence ID" value="QEN07952.1"/>
    <property type="molecule type" value="Genomic_DNA"/>
</dbReference>
<accession>A0A5C1QP42</accession>
<sequence length="490" mass="54233">MSNKKGNRIFIIGAGFAGENIAHEISKKSHTGEVVAFLDDDPAKIGTKIGKIPVLGPIREFAGILRTTPADEAIIAIPTADKKELSVIYRILSRAEFNRIRILPNISQIVNGHAHLVQARDINPEDLLTRNPVLIDLVESLSYLRGKRVLITGAGGSIGSELARQLLSGGAERLYLLGHGENSIYKIDRELRLLQEGGVGEKATVVPVIGDLQDSQFMNFILKRLKADVIFHCAAHKHVPMLEYNPVEAVKNNVFGTYNLIKAAEASGTEKLVLISTDKAVNPSCVYGVTKKIAEMLVLQEREKGQDFMVVRFGNVLGSRGSIIPLFKEQILAGGPVTVTHPETTRYFMTIPEASSLVLKAGGVGENRGLYVLDMGEPLKILELARQMIHFYGFTEDDIPINFIGMRPGEKVKERLWSEGEKPSKTDYARIFKVAADSVNLSAETVLNALRPVCYFDESRSELYRNRKQLRGILKDFFPGIRVPDDEPEY</sequence>
<dbReference type="InterPro" id="IPR036291">
    <property type="entry name" value="NAD(P)-bd_dom_sf"/>
</dbReference>
<dbReference type="PANTHER" id="PTHR43318">
    <property type="entry name" value="UDP-N-ACETYLGLUCOSAMINE 4,6-DEHYDRATASE"/>
    <property type="match status" value="1"/>
</dbReference>
<comment type="similarity">
    <text evidence="1">Belongs to the polysaccharide synthase family.</text>
</comment>
<dbReference type="Proteomes" id="UP000324209">
    <property type="component" value="Chromosome"/>
</dbReference>
<dbReference type="RefSeq" id="WP_149486032.1">
    <property type="nucleotide sequence ID" value="NZ_CP036150.1"/>
</dbReference>
<dbReference type="OrthoDB" id="9803111at2"/>
<dbReference type="CDD" id="cd05237">
    <property type="entry name" value="UDP_invert_4-6DH_SDR_e"/>
    <property type="match status" value="1"/>
</dbReference>
<dbReference type="InterPro" id="IPR003869">
    <property type="entry name" value="Polysac_CapD-like"/>
</dbReference>
<evidence type="ECO:0000313" key="4">
    <source>
        <dbReference type="Proteomes" id="UP000324209"/>
    </source>
</evidence>
<gene>
    <name evidence="3" type="ORF">EXM22_08130</name>
</gene>
<dbReference type="Pfam" id="PF02719">
    <property type="entry name" value="Polysacc_synt_2"/>
    <property type="match status" value="1"/>
</dbReference>
<evidence type="ECO:0000313" key="3">
    <source>
        <dbReference type="EMBL" id="QEN07952.1"/>
    </source>
</evidence>
<dbReference type="SUPFAM" id="SSF51735">
    <property type="entry name" value="NAD(P)-binding Rossmann-fold domains"/>
    <property type="match status" value="2"/>
</dbReference>
<dbReference type="Pfam" id="PF13727">
    <property type="entry name" value="CoA_binding_3"/>
    <property type="match status" value="1"/>
</dbReference>
<dbReference type="KEGG" id="ock:EXM22_08130"/>
<dbReference type="AlphaFoldDB" id="A0A5C1QP42"/>
<dbReference type="InterPro" id="IPR051203">
    <property type="entry name" value="Polysaccharide_Synthase-Rel"/>
</dbReference>
<keyword evidence="4" id="KW-1185">Reference proteome</keyword>
<reference evidence="3 4" key="1">
    <citation type="submission" date="2019-02" db="EMBL/GenBank/DDBJ databases">
        <title>Complete Genome Sequence and Methylome Analysis of free living Spirochaetas.</title>
        <authorList>
            <person name="Fomenkov A."/>
            <person name="Dubinina G."/>
            <person name="Leshcheva N."/>
            <person name="Mikheeva N."/>
            <person name="Grabovich M."/>
            <person name="Vincze T."/>
            <person name="Roberts R.J."/>
        </authorList>
    </citation>
    <scope>NUCLEOTIDE SEQUENCE [LARGE SCALE GENOMIC DNA]</scope>
    <source>
        <strain evidence="3 4">K2</strain>
    </source>
</reference>
<evidence type="ECO:0000259" key="2">
    <source>
        <dbReference type="Pfam" id="PF02719"/>
    </source>
</evidence>
<feature type="domain" description="Polysaccharide biosynthesis protein CapD-like" evidence="2">
    <location>
        <begin position="149"/>
        <end position="434"/>
    </location>
</feature>
<dbReference type="Gene3D" id="3.40.50.720">
    <property type="entry name" value="NAD(P)-binding Rossmann-like Domain"/>
    <property type="match status" value="2"/>
</dbReference>
<evidence type="ECO:0000256" key="1">
    <source>
        <dbReference type="ARBA" id="ARBA00007430"/>
    </source>
</evidence>
<name>A0A5C1QP42_9SPIO</name>
<organism evidence="3 4">
    <name type="scientific">Oceanispirochaeta crateris</name>
    <dbReference type="NCBI Taxonomy" id="2518645"/>
    <lineage>
        <taxon>Bacteria</taxon>
        <taxon>Pseudomonadati</taxon>
        <taxon>Spirochaetota</taxon>
        <taxon>Spirochaetia</taxon>
        <taxon>Spirochaetales</taxon>
        <taxon>Spirochaetaceae</taxon>
        <taxon>Oceanispirochaeta</taxon>
    </lineage>
</organism>
<protein>
    <submittedName>
        <fullName evidence="3">Polysaccharide biosynthesis protein</fullName>
    </submittedName>
</protein>
<proteinExistence type="inferred from homology"/>